<evidence type="ECO:0008006" key="4">
    <source>
        <dbReference type="Google" id="ProtNLM"/>
    </source>
</evidence>
<keyword evidence="3" id="KW-1185">Reference proteome</keyword>
<evidence type="ECO:0000313" key="3">
    <source>
        <dbReference type="Proteomes" id="UP000656813"/>
    </source>
</evidence>
<evidence type="ECO:0000313" key="2">
    <source>
        <dbReference type="EMBL" id="GGH80690.1"/>
    </source>
</evidence>
<protein>
    <recommendedName>
        <fullName evidence="4">Spore coat protein</fullName>
    </recommendedName>
</protein>
<accession>A0A8J2ZVK7</accession>
<feature type="region of interest" description="Disordered" evidence="1">
    <location>
        <begin position="64"/>
        <end position="89"/>
    </location>
</feature>
<reference evidence="2" key="1">
    <citation type="journal article" date="2014" name="Int. J. Syst. Evol. Microbiol.">
        <title>Complete genome sequence of Corynebacterium casei LMG S-19264T (=DSM 44701T), isolated from a smear-ripened cheese.</title>
        <authorList>
            <consortium name="US DOE Joint Genome Institute (JGI-PGF)"/>
            <person name="Walter F."/>
            <person name="Albersmeier A."/>
            <person name="Kalinowski J."/>
            <person name="Ruckert C."/>
        </authorList>
    </citation>
    <scope>NUCLEOTIDE SEQUENCE</scope>
    <source>
        <strain evidence="2">CGMCC 1.12777</strain>
    </source>
</reference>
<comment type="caution">
    <text evidence="2">The sequence shown here is derived from an EMBL/GenBank/DDBJ whole genome shotgun (WGS) entry which is preliminary data.</text>
</comment>
<dbReference type="EMBL" id="BMFV01000011">
    <property type="protein sequence ID" value="GGH80690.1"/>
    <property type="molecule type" value="Genomic_DNA"/>
</dbReference>
<name>A0A8J2ZVK7_9BACL</name>
<gene>
    <name evidence="2" type="ORF">GCM10007096_17470</name>
</gene>
<dbReference type="RefSeq" id="WP_188497022.1">
    <property type="nucleotide sequence ID" value="NZ_BMFV01000011.1"/>
</dbReference>
<dbReference type="Proteomes" id="UP000656813">
    <property type="component" value="Unassembled WGS sequence"/>
</dbReference>
<feature type="compositionally biased region" description="Polar residues" evidence="1">
    <location>
        <begin position="64"/>
        <end position="76"/>
    </location>
</feature>
<proteinExistence type="predicted"/>
<feature type="compositionally biased region" description="Basic and acidic residues" evidence="1">
    <location>
        <begin position="77"/>
        <end position="89"/>
    </location>
</feature>
<reference evidence="2" key="2">
    <citation type="submission" date="2020-09" db="EMBL/GenBank/DDBJ databases">
        <authorList>
            <person name="Sun Q."/>
            <person name="Zhou Y."/>
        </authorList>
    </citation>
    <scope>NUCLEOTIDE SEQUENCE</scope>
    <source>
        <strain evidence="2">CGMCC 1.12777</strain>
    </source>
</reference>
<dbReference type="AlphaFoldDB" id="A0A8J2ZVK7"/>
<sequence length="89" mass="9907">MAENSNEQNNVNEVSQNLTTTLVGTILRKHGFKKENLAPISDEKKAELKSMVEDIKKQLESLAQAAQKTTTVPNNTKEPKAESKKKGRK</sequence>
<organism evidence="2 3">
    <name type="scientific">Pullulanibacillus pueri</name>
    <dbReference type="NCBI Taxonomy" id="1437324"/>
    <lineage>
        <taxon>Bacteria</taxon>
        <taxon>Bacillati</taxon>
        <taxon>Bacillota</taxon>
        <taxon>Bacilli</taxon>
        <taxon>Bacillales</taxon>
        <taxon>Sporolactobacillaceae</taxon>
        <taxon>Pullulanibacillus</taxon>
    </lineage>
</organism>
<evidence type="ECO:0000256" key="1">
    <source>
        <dbReference type="SAM" id="MobiDB-lite"/>
    </source>
</evidence>